<evidence type="ECO:0000256" key="1">
    <source>
        <dbReference type="ARBA" id="ARBA00022679"/>
    </source>
</evidence>
<dbReference type="GO" id="GO:0016301">
    <property type="term" value="F:kinase activity"/>
    <property type="evidence" value="ECO:0007669"/>
    <property type="project" value="UniProtKB-KW"/>
</dbReference>
<dbReference type="GO" id="GO:0005524">
    <property type="term" value="F:ATP binding"/>
    <property type="evidence" value="ECO:0007669"/>
    <property type="project" value="UniProtKB-KW"/>
</dbReference>
<keyword evidence="11" id="KW-1185">Reference proteome</keyword>
<dbReference type="GO" id="GO:0006355">
    <property type="term" value="P:regulation of DNA-templated transcription"/>
    <property type="evidence" value="ECO:0007669"/>
    <property type="project" value="InterPro"/>
</dbReference>
<keyword evidence="3" id="KW-0418">Kinase</keyword>
<dbReference type="RefSeq" id="WP_004156405.1">
    <property type="nucleotide sequence ID" value="NZ_AAWS01000027.1"/>
</dbReference>
<dbReference type="InterPro" id="IPR003018">
    <property type="entry name" value="GAF"/>
</dbReference>
<feature type="domain" description="PAS" evidence="8">
    <location>
        <begin position="1107"/>
        <end position="1177"/>
    </location>
</feature>
<dbReference type="InterPro" id="IPR029016">
    <property type="entry name" value="GAF-like_dom_sf"/>
</dbReference>
<evidence type="ECO:0000256" key="2">
    <source>
        <dbReference type="ARBA" id="ARBA00022741"/>
    </source>
</evidence>
<evidence type="ECO:0000259" key="8">
    <source>
        <dbReference type="PROSITE" id="PS50112"/>
    </source>
</evidence>
<dbReference type="InterPro" id="IPR013655">
    <property type="entry name" value="PAS_fold_3"/>
</dbReference>
<dbReference type="Pfam" id="PF08447">
    <property type="entry name" value="PAS_3"/>
    <property type="match status" value="3"/>
</dbReference>
<dbReference type="Gene3D" id="3.30.450.20">
    <property type="entry name" value="PAS domain"/>
    <property type="match status" value="8"/>
</dbReference>
<organism evidence="10 11">
    <name type="scientific">Microscilla marina ATCC 23134</name>
    <dbReference type="NCBI Taxonomy" id="313606"/>
    <lineage>
        <taxon>Bacteria</taxon>
        <taxon>Pseudomonadati</taxon>
        <taxon>Bacteroidota</taxon>
        <taxon>Cytophagia</taxon>
        <taxon>Cytophagales</taxon>
        <taxon>Microscillaceae</taxon>
        <taxon>Microscilla</taxon>
    </lineage>
</organism>
<evidence type="ECO:0000256" key="7">
    <source>
        <dbReference type="SAM" id="Coils"/>
    </source>
</evidence>
<feature type="domain" description="PAS" evidence="8">
    <location>
        <begin position="958"/>
        <end position="1028"/>
    </location>
</feature>
<keyword evidence="1" id="KW-0808">Transferase</keyword>
<dbReference type="FunFam" id="3.30.450.20:FF:000060">
    <property type="entry name" value="Sensor protein FixL"/>
    <property type="match status" value="5"/>
</dbReference>
<dbReference type="InterPro" id="IPR013767">
    <property type="entry name" value="PAS_fold"/>
</dbReference>
<dbReference type="SMART" id="SM00091">
    <property type="entry name" value="PAS"/>
    <property type="match status" value="8"/>
</dbReference>
<evidence type="ECO:0000313" key="10">
    <source>
        <dbReference type="EMBL" id="EAY27048.1"/>
    </source>
</evidence>
<evidence type="ECO:0000256" key="3">
    <source>
        <dbReference type="ARBA" id="ARBA00022777"/>
    </source>
</evidence>
<feature type="coiled-coil region" evidence="7">
    <location>
        <begin position="601"/>
        <end position="646"/>
    </location>
</feature>
<dbReference type="Proteomes" id="UP000004095">
    <property type="component" value="Unassembled WGS sequence"/>
</dbReference>
<feature type="coiled-coil region" evidence="7">
    <location>
        <begin position="1076"/>
        <end position="1114"/>
    </location>
</feature>
<reference evidence="10 11" key="1">
    <citation type="submission" date="2007-01" db="EMBL/GenBank/DDBJ databases">
        <authorList>
            <person name="Haygood M."/>
            <person name="Podell S."/>
            <person name="Anderson C."/>
            <person name="Hopkinson B."/>
            <person name="Roe K."/>
            <person name="Barbeau K."/>
            <person name="Gaasterland T."/>
            <person name="Ferriera S."/>
            <person name="Johnson J."/>
            <person name="Kravitz S."/>
            <person name="Beeson K."/>
            <person name="Sutton G."/>
            <person name="Rogers Y.-H."/>
            <person name="Friedman R."/>
            <person name="Frazier M."/>
            <person name="Venter J.C."/>
        </authorList>
    </citation>
    <scope>NUCLEOTIDE SEQUENCE [LARGE SCALE GENOMIC DNA]</scope>
    <source>
        <strain evidence="10 11">ATCC 23134</strain>
    </source>
</reference>
<evidence type="ECO:0000256" key="6">
    <source>
        <dbReference type="ARBA" id="ARBA00070616"/>
    </source>
</evidence>
<dbReference type="Pfam" id="PF00989">
    <property type="entry name" value="PAS"/>
    <property type="match status" value="5"/>
</dbReference>
<feature type="domain" description="PAS" evidence="8">
    <location>
        <begin position="646"/>
        <end position="716"/>
    </location>
</feature>
<dbReference type="eggNOG" id="COG2202">
    <property type="taxonomic scope" value="Bacteria"/>
</dbReference>
<dbReference type="InterPro" id="IPR052994">
    <property type="entry name" value="Tiny_macrocysts_regulators"/>
</dbReference>
<dbReference type="SUPFAM" id="SSF55781">
    <property type="entry name" value="GAF domain-like"/>
    <property type="match status" value="1"/>
</dbReference>
<dbReference type="CDD" id="cd00130">
    <property type="entry name" value="PAS"/>
    <property type="match status" value="8"/>
</dbReference>
<gene>
    <name evidence="10" type="ORF">M23134_04736</name>
</gene>
<dbReference type="PANTHER" id="PTHR31600:SF2">
    <property type="entry name" value="GAMETE ENRICHED GENE 10 PROTEIN-RELATED"/>
    <property type="match status" value="1"/>
</dbReference>
<dbReference type="eggNOG" id="COG3829">
    <property type="taxonomic scope" value="Bacteria"/>
</dbReference>
<feature type="coiled-coil region" evidence="7">
    <location>
        <begin position="924"/>
        <end position="965"/>
    </location>
</feature>
<evidence type="ECO:0000259" key="9">
    <source>
        <dbReference type="PROSITE" id="PS50113"/>
    </source>
</evidence>
<feature type="domain" description="PAC" evidence="9">
    <location>
        <begin position="558"/>
        <end position="610"/>
    </location>
</feature>
<dbReference type="Gene3D" id="3.30.450.40">
    <property type="match status" value="1"/>
</dbReference>
<dbReference type="InterPro" id="IPR000014">
    <property type="entry name" value="PAS"/>
</dbReference>
<feature type="domain" description="PAS" evidence="8">
    <location>
        <begin position="809"/>
        <end position="879"/>
    </location>
</feature>
<dbReference type="SMART" id="SM00086">
    <property type="entry name" value="PAC"/>
    <property type="match status" value="7"/>
</dbReference>
<feature type="domain" description="PAS" evidence="8">
    <location>
        <begin position="1242"/>
        <end position="1312"/>
    </location>
</feature>
<protein>
    <recommendedName>
        <fullName evidence="6">Sensor protein FixL</fullName>
    </recommendedName>
</protein>
<comment type="caution">
    <text evidence="10">The sequence shown here is derived from an EMBL/GenBank/DDBJ whole genome shotgun (WGS) entry which is preliminary data.</text>
</comment>
<feature type="domain" description="PAC" evidence="9">
    <location>
        <begin position="436"/>
        <end position="488"/>
    </location>
</feature>
<dbReference type="SUPFAM" id="SSF55785">
    <property type="entry name" value="PYP-like sensor domain (PAS domain)"/>
    <property type="match status" value="8"/>
</dbReference>
<dbReference type="EMBL" id="AAWS01000027">
    <property type="protein sequence ID" value="EAY27048.1"/>
    <property type="molecule type" value="Genomic_DNA"/>
</dbReference>
<keyword evidence="4" id="KW-0067">ATP-binding</keyword>
<dbReference type="InterPro" id="IPR001610">
    <property type="entry name" value="PAC"/>
</dbReference>
<dbReference type="PANTHER" id="PTHR31600">
    <property type="entry name" value="TINY MACROCYSTS PROTEIN B-RELATED"/>
    <property type="match status" value="1"/>
</dbReference>
<dbReference type="Pfam" id="PF13185">
    <property type="entry name" value="GAF_2"/>
    <property type="match status" value="1"/>
</dbReference>
<keyword evidence="2" id="KW-0547">Nucleotide-binding</keyword>
<dbReference type="PROSITE" id="PS50112">
    <property type="entry name" value="PAS"/>
    <property type="match status" value="8"/>
</dbReference>
<dbReference type="OrthoDB" id="9124519at2"/>
<dbReference type="InterPro" id="IPR000700">
    <property type="entry name" value="PAS-assoc_C"/>
</dbReference>
<dbReference type="NCBIfam" id="TIGR00229">
    <property type="entry name" value="sensory_box"/>
    <property type="match status" value="8"/>
</dbReference>
<feature type="domain" description="PAC" evidence="9">
    <location>
        <begin position="314"/>
        <end position="366"/>
    </location>
</feature>
<dbReference type="PROSITE" id="PS50113">
    <property type="entry name" value="PAC"/>
    <property type="match status" value="3"/>
</dbReference>
<comment type="function">
    <text evidence="5">Putative oxygen sensor; modulates the activity of FixJ, a transcriptional activator of nitrogen fixation fixK gene. FixL probably acts as a kinase that phosphorylates FixJ.</text>
</comment>
<evidence type="ECO:0000313" key="11">
    <source>
        <dbReference type="Proteomes" id="UP000004095"/>
    </source>
</evidence>
<feature type="domain" description="PAS" evidence="8">
    <location>
        <begin position="238"/>
        <end position="285"/>
    </location>
</feature>
<evidence type="ECO:0000256" key="5">
    <source>
        <dbReference type="ARBA" id="ARBA00059827"/>
    </source>
</evidence>
<accession>A1ZRF8</accession>
<feature type="coiled-coil region" evidence="7">
    <location>
        <begin position="761"/>
        <end position="816"/>
    </location>
</feature>
<feature type="domain" description="PAS" evidence="8">
    <location>
        <begin position="360"/>
        <end position="416"/>
    </location>
</feature>
<sequence length="1358" mass="154394">MKNGQTGDHKEVTHSIDHYVELVQKLEQENEQMKARLWVDSNLTKFDDVLRSNYDKSLIEFADAVIFHLAKLTHSLRGTFFTLNQDTQQVEATAGYACTVETLAKSTFKIGEGLIGQAVKGQETIILDNIPANNMVLEASMGQLSGNCVVVIPLIFNQEVYGAVELLYLQEVAPRYLHLLERLGGNIASMLNSIQNNIKTRDLLTEAKELEKELLTQEEELRQNMEELTATQEKMYKKEKELSSNINAINQTISTIEFDMKGMVLNANQLFLQLTGYEFDDIIGKHHRMFVDHEYAQTTAYQDFWDSLRKGKTHSAEFKSIGNQGKEVWLRASYTPVKGGDGTPYKIMQFALDITSEKKLRQDLANQLEAIDRSSAVIEFDLSGHILTANDTFLQAFGYTLHDLKGKHHQVFVDPEYQRSEEYRQFWQKLQNGQFIEGEFKQYTQSEEEIWIKGNYNPILDINGKPYKVIQFASDITQEKKLSQDLDNQMAAINKSNAVVEFDLNGHITGANELFSQLTGYQLEEVRGKHHQIFIDAQEAQSDEYSQFWHKLQNGQFIEGEFKRLTKEGEKVWIKGSYNPIIGLDGEPYKIVKYAVDITEQRVLQMQNAQQLEEIKAVEEEMRQNMEELVATQDELNRQAKEISRSKQLNDAILNTAVDVIITMNYRGIIQSINPAVTSLFGYEPEEVIGQNVKILMPHKYASEHDGYLKNYAETGHRKIIGIGRKVEAQKKDGTVFDAYISVSEFKMDEEVVYTGFIRDINDLAKTQRELQEQLEQVRTTEEELRQNLEEMAATQDEVHRQATELEKSKKQAEAVLNTAIDVIITMNRQGIVQTANPAVTSLFGYEPEEVIGQNIKMLMPHKYASEHDGYLQHYANTGEKKIIGIGRKVEAQKKDGTVFDAYISVSEFKMDEEVVYTGFIRDISDLANTQRELQEQLEQVRTTQDEIRRQATELEKSKKQSEAVLNTAIDVIITMNRQGIVQTANPAVTSLFGYEPQEIIGQNIKILMPHKYASEHDGYLQHYANTGEKKIIGIGRKVEAQKKDGTVFDAYISVSEFKMDEEVVYTGFIRDISDLANTQRELQEQLGQVRTTQDEIRRQATELEKSKKQAEAVLNTAIDVIITMNRQGIVQTANPAVTSLFGYEPEEVIGQNIKMLMPHKYASEHDGYLQHYANTGEKKIIGIGRKVEAQKKDGTVFDAHISVSEFKVNQEVFYAGFIRDISQATSTQKVLEKQAKISEMNQEKMQAILNTAIDVIITMNRQGIVQSVNPAVTNLLGYEPEEVIGQNIKMLMPQHYASQHDAHLKNYADTGKKTIIGVGRQVEAQHKDGTVFDAHISVSEFTLGGEVMYAGFIHKLN</sequence>
<feature type="coiled-coil region" evidence="7">
    <location>
        <begin position="200"/>
        <end position="238"/>
    </location>
</feature>
<dbReference type="InterPro" id="IPR035965">
    <property type="entry name" value="PAS-like_dom_sf"/>
</dbReference>
<dbReference type="eggNOG" id="COG2203">
    <property type="taxonomic scope" value="Bacteria"/>
</dbReference>
<feature type="domain" description="PAS" evidence="8">
    <location>
        <begin position="478"/>
        <end position="529"/>
    </location>
</feature>
<keyword evidence="7" id="KW-0175">Coiled coil</keyword>
<proteinExistence type="predicted"/>
<name>A1ZRF8_MICM2</name>
<evidence type="ECO:0000256" key="4">
    <source>
        <dbReference type="ARBA" id="ARBA00022840"/>
    </source>
</evidence>